<dbReference type="SUPFAM" id="SSF50685">
    <property type="entry name" value="Barwin-like endoglucanases"/>
    <property type="match status" value="1"/>
</dbReference>
<organism evidence="8 9">
    <name type="scientific">Pseudochrobactrum asaccharolyticum</name>
    <dbReference type="NCBI Taxonomy" id="354351"/>
    <lineage>
        <taxon>Bacteria</taxon>
        <taxon>Pseudomonadati</taxon>
        <taxon>Pseudomonadota</taxon>
        <taxon>Alphaproteobacteria</taxon>
        <taxon>Hyphomicrobiales</taxon>
        <taxon>Brucellaceae</taxon>
        <taxon>Pseudochrobactrum</taxon>
    </lineage>
</organism>
<evidence type="ECO:0000313" key="8">
    <source>
        <dbReference type="EMBL" id="RBO99304.1"/>
    </source>
</evidence>
<evidence type="ECO:0000256" key="2">
    <source>
        <dbReference type="ARBA" id="ARBA00023239"/>
    </source>
</evidence>
<evidence type="ECO:0000256" key="6">
    <source>
        <dbReference type="SAM" id="MobiDB-lite"/>
    </source>
</evidence>
<keyword evidence="1" id="KW-0732">Signal</keyword>
<dbReference type="GO" id="GO:0000270">
    <property type="term" value="P:peptidoglycan metabolic process"/>
    <property type="evidence" value="ECO:0007669"/>
    <property type="project" value="UniProtKB-UniRule"/>
</dbReference>
<protein>
    <recommendedName>
        <fullName evidence="4">Endolytic peptidoglycan transglycosylase RlpA</fullName>
        <ecNumber evidence="4">4.2.2.-</ecNumber>
    </recommendedName>
</protein>
<comment type="caution">
    <text evidence="8">The sequence shown here is derived from an EMBL/GenBank/DDBJ whole genome shotgun (WGS) entry which is preliminary data.</text>
</comment>
<dbReference type="Gene3D" id="2.40.40.10">
    <property type="entry name" value="RlpA-like domain"/>
    <property type="match status" value="1"/>
</dbReference>
<name>A0A366ECU0_9HYPH</name>
<dbReference type="Pfam" id="PF03330">
    <property type="entry name" value="DPBB_1"/>
    <property type="match status" value="1"/>
</dbReference>
<dbReference type="GO" id="GO:0008932">
    <property type="term" value="F:lytic endotransglycosylase activity"/>
    <property type="evidence" value="ECO:0007669"/>
    <property type="project" value="UniProtKB-UniRule"/>
</dbReference>
<keyword evidence="9" id="KW-1185">Reference proteome</keyword>
<feature type="region of interest" description="Disordered" evidence="6">
    <location>
        <begin position="1"/>
        <end position="20"/>
    </location>
</feature>
<keyword evidence="2 4" id="KW-0456">Lyase</keyword>
<dbReference type="EMBL" id="QNRH01000001">
    <property type="protein sequence ID" value="RBO99304.1"/>
    <property type="molecule type" value="Genomic_DNA"/>
</dbReference>
<accession>A0A366ECU0</accession>
<gene>
    <name evidence="4" type="primary">rlpA</name>
    <name evidence="8" type="ORF">DFR47_101919</name>
</gene>
<reference evidence="8 9" key="1">
    <citation type="submission" date="2018-06" db="EMBL/GenBank/DDBJ databases">
        <title>Genomic Encyclopedia of Type Strains, Phase IV (KMG-IV): sequencing the most valuable type-strain genomes for metagenomic binning, comparative biology and taxonomic classification.</title>
        <authorList>
            <person name="Goeker M."/>
        </authorList>
    </citation>
    <scope>NUCLEOTIDE SEQUENCE [LARGE SCALE GENOMIC DNA]</scope>
    <source>
        <strain evidence="8 9">DSM 25619</strain>
    </source>
</reference>
<evidence type="ECO:0000259" key="7">
    <source>
        <dbReference type="Pfam" id="PF03330"/>
    </source>
</evidence>
<dbReference type="RefSeq" id="WP_281011558.1">
    <property type="nucleotide sequence ID" value="NZ_JBHEEG010000005.1"/>
</dbReference>
<dbReference type="AlphaFoldDB" id="A0A366ECU0"/>
<dbReference type="PANTHER" id="PTHR34183:SF1">
    <property type="entry name" value="ENDOLYTIC PEPTIDOGLYCAN TRANSGLYCOSYLASE RLPA"/>
    <property type="match status" value="1"/>
</dbReference>
<comment type="function">
    <text evidence="4">Lytic transglycosylase with a strong preference for naked glycan strands that lack stem peptides.</text>
</comment>
<feature type="domain" description="RlpA-like protein double-psi beta-barrel" evidence="7">
    <location>
        <begin position="113"/>
        <end position="201"/>
    </location>
</feature>
<evidence type="ECO:0000256" key="5">
    <source>
        <dbReference type="RuleBase" id="RU003495"/>
    </source>
</evidence>
<sequence length="423" mass="45151">MKSFQKQPHAPVTKDKKKSGGWMLHSSQVKRVLYLGIVGLLATACAAPQPEVKQQKKRSKEYFAESAYGVKASPRVANGKKIPRGGGRNQVGKPYKVKDKWYKPKEDPNYVKVGRASWYGSAFHGRLTANGEVYDMAHLTAAHPTMPLPSYARVTNTANGSSVIVRVNDRGPYSNDRIIDMSEKAAEMLDYKHHGTANVKVEYVGRAPLHGLDDAYLMASYRPAGSNDNIGQPATGVMMAMNGPTPTSAPNRAEQGSASAFDQISGQPQLPFGFADGAAPALPAVIPVPLDKPYGLYAAAQSDVLVSAYASNRIAQANEGIYSKVLMPDAASADWRNAQAAKFLNSSAEQGEFVDLGTFSSKIEADRIAAALGKLGAVSRSMTPEGDGALYSLTAKSRNGNNDALLQAAWAAGANDAFVVRAE</sequence>
<keyword evidence="8" id="KW-0449">Lipoprotein</keyword>
<dbReference type="InterPro" id="IPR009009">
    <property type="entry name" value="RlpA-like_DPBB"/>
</dbReference>
<dbReference type="CDD" id="cd22268">
    <property type="entry name" value="DPBB_RlpA-like"/>
    <property type="match status" value="1"/>
</dbReference>
<dbReference type="Proteomes" id="UP000252893">
    <property type="component" value="Unassembled WGS sequence"/>
</dbReference>
<dbReference type="PANTHER" id="PTHR34183">
    <property type="entry name" value="ENDOLYTIC PEPTIDOGLYCAN TRANSGLYCOSYLASE RLPA"/>
    <property type="match status" value="1"/>
</dbReference>
<evidence type="ECO:0000313" key="9">
    <source>
        <dbReference type="Proteomes" id="UP000252893"/>
    </source>
</evidence>
<evidence type="ECO:0000256" key="1">
    <source>
        <dbReference type="ARBA" id="ARBA00022729"/>
    </source>
</evidence>
<evidence type="ECO:0000256" key="4">
    <source>
        <dbReference type="HAMAP-Rule" id="MF_02071"/>
    </source>
</evidence>
<dbReference type="InterPro" id="IPR036908">
    <property type="entry name" value="RlpA-like_sf"/>
</dbReference>
<keyword evidence="3 4" id="KW-0961">Cell wall biogenesis/degradation</keyword>
<dbReference type="FunFam" id="2.40.40.10:FF:000003">
    <property type="entry name" value="Endolytic peptidoglycan transglycosylase RlpA"/>
    <property type="match status" value="1"/>
</dbReference>
<dbReference type="GO" id="GO:0071555">
    <property type="term" value="P:cell wall organization"/>
    <property type="evidence" value="ECO:0007669"/>
    <property type="project" value="UniProtKB-KW"/>
</dbReference>
<dbReference type="InterPro" id="IPR034718">
    <property type="entry name" value="RlpA"/>
</dbReference>
<dbReference type="HAMAP" id="MF_02071">
    <property type="entry name" value="RlpA"/>
    <property type="match status" value="1"/>
</dbReference>
<comment type="similarity">
    <text evidence="4 5">Belongs to the RlpA family.</text>
</comment>
<dbReference type="NCBIfam" id="TIGR00413">
    <property type="entry name" value="rlpA"/>
    <property type="match status" value="1"/>
</dbReference>
<proteinExistence type="inferred from homology"/>
<evidence type="ECO:0000256" key="3">
    <source>
        <dbReference type="ARBA" id="ARBA00023316"/>
    </source>
</evidence>
<dbReference type="GO" id="GO:0009279">
    <property type="term" value="C:cell outer membrane"/>
    <property type="evidence" value="ECO:0007669"/>
    <property type="project" value="TreeGrafter"/>
</dbReference>
<dbReference type="EC" id="4.2.2.-" evidence="4"/>
<dbReference type="InterPro" id="IPR012997">
    <property type="entry name" value="RplA"/>
</dbReference>